<dbReference type="NCBIfam" id="TIGR01361">
    <property type="entry name" value="DAHP_synth_Bsub"/>
    <property type="match status" value="1"/>
</dbReference>
<dbReference type="NCBIfam" id="NF009239">
    <property type="entry name" value="PRK12595.1"/>
    <property type="match status" value="1"/>
</dbReference>
<dbReference type="GO" id="GO:0009073">
    <property type="term" value="P:aromatic amino acid family biosynthetic process"/>
    <property type="evidence" value="ECO:0007669"/>
    <property type="project" value="InterPro"/>
</dbReference>
<dbReference type="PANTHER" id="PTHR43018:SF2">
    <property type="entry name" value="PHOSPHO-2-DEHYDRO-3-DEOXYHEPTONATE ALDOLASE"/>
    <property type="match status" value="1"/>
</dbReference>
<dbReference type="InterPro" id="IPR013785">
    <property type="entry name" value="Aldolase_TIM"/>
</dbReference>
<accession>B5YE19</accession>
<feature type="domain" description="DAHP synthetase I/KDSA" evidence="2">
    <location>
        <begin position="87"/>
        <end position="331"/>
    </location>
</feature>
<dbReference type="SUPFAM" id="SSF51569">
    <property type="entry name" value="Aldolase"/>
    <property type="match status" value="1"/>
</dbReference>
<dbReference type="AlphaFoldDB" id="B5YE19"/>
<dbReference type="Gene3D" id="3.20.20.70">
    <property type="entry name" value="Aldolase class I"/>
    <property type="match status" value="1"/>
</dbReference>
<evidence type="ECO:0000313" key="5">
    <source>
        <dbReference type="Proteomes" id="UP000001733"/>
    </source>
</evidence>
<dbReference type="Pfam" id="PF00793">
    <property type="entry name" value="DAHP_synth_1"/>
    <property type="match status" value="1"/>
</dbReference>
<dbReference type="GO" id="GO:0016832">
    <property type="term" value="F:aldehyde-lyase activity"/>
    <property type="evidence" value="ECO:0007669"/>
    <property type="project" value="InterPro"/>
</dbReference>
<dbReference type="InterPro" id="IPR006268">
    <property type="entry name" value="DAHP_syn_2"/>
</dbReference>
<dbReference type="PANTHER" id="PTHR43018">
    <property type="entry name" value="PHOSPHO-2-DEHYDRO-3-DEOXYHEPTONATE ALDOLASE"/>
    <property type="match status" value="1"/>
</dbReference>
<keyword evidence="1 4" id="KW-0808">Transferase</keyword>
<dbReference type="Pfam" id="PF18152">
    <property type="entry name" value="DAHP_snth_FXD"/>
    <property type="match status" value="1"/>
</dbReference>
<evidence type="ECO:0000259" key="2">
    <source>
        <dbReference type="Pfam" id="PF00793"/>
    </source>
</evidence>
<evidence type="ECO:0000259" key="3">
    <source>
        <dbReference type="Pfam" id="PF18152"/>
    </source>
</evidence>
<protein>
    <submittedName>
        <fullName evidence="4">Phospho-2-dehydro-3-deoxyheptonate aldolase</fullName>
        <ecNumber evidence="4">2.5.1.54</ecNumber>
    </submittedName>
</protein>
<evidence type="ECO:0000313" key="4">
    <source>
        <dbReference type="EMBL" id="ACI19733.1"/>
    </source>
</evidence>
<dbReference type="Proteomes" id="UP000001733">
    <property type="component" value="Chromosome"/>
</dbReference>
<name>B5YE19_DICT6</name>
<dbReference type="InterPro" id="IPR052899">
    <property type="entry name" value="Class-I_DAHP_synthase"/>
</dbReference>
<dbReference type="HOGENOM" id="CLU_062599_0_0_0"/>
<feature type="domain" description="DAHP synthase ferredoxin-like" evidence="3">
    <location>
        <begin position="1"/>
        <end position="70"/>
    </location>
</feature>
<dbReference type="EC" id="2.5.1.54" evidence="4"/>
<proteinExistence type="predicted"/>
<dbReference type="eggNOG" id="COG2876">
    <property type="taxonomic scope" value="Bacteria"/>
</dbReference>
<dbReference type="InterPro" id="IPR041071">
    <property type="entry name" value="DAHP_snth_FXD"/>
</dbReference>
<organism evidence="4 5">
    <name type="scientific">Dictyoglomus thermophilum (strain ATCC 35947 / DSM 3960 / H-6-12)</name>
    <dbReference type="NCBI Taxonomy" id="309799"/>
    <lineage>
        <taxon>Bacteria</taxon>
        <taxon>Pseudomonadati</taxon>
        <taxon>Dictyoglomota</taxon>
        <taxon>Dictyoglomia</taxon>
        <taxon>Dictyoglomales</taxon>
        <taxon>Dictyoglomaceae</taxon>
        <taxon>Dictyoglomus</taxon>
    </lineage>
</organism>
<dbReference type="NCBIfam" id="NF006421">
    <property type="entry name" value="PRK08673.1"/>
    <property type="match status" value="1"/>
</dbReference>
<dbReference type="PaxDb" id="309799-DICTH_0915"/>
<keyword evidence="5" id="KW-1185">Reference proteome</keyword>
<sequence length="341" mass="37883">MIIVLKSGATEEEIQKVVDKLKEYNYGAHISRGEHRVVIGAIGDKRMEEKVLIMEQISSFPFVEQVIPILTSYKLVTKEFNPQGTKIKVNQVEIGNDEIVVMAGPCAVESREQLREIAQFVKEVGAKILRGGVFKPRTSPYSFQGLGVEGLKLLYEVKNEFDIPVITEVMDPRDLELVAEYADIIQIGARNMQNFTLLKEVGKLRKPVLLKRGLSATLEEFLFAAEYILLGGNSEVILCERGIRTFSDFSRNTLDLSIVPALKEKTHLPVFVDPSHGTGNYRYVPSMAKAAIAAGADGLIIEVHPHPEKALSDGPQSLTFSDFRRLMSELKAIASAVGRRL</sequence>
<dbReference type="Gene3D" id="3.30.70.1140">
    <property type="entry name" value="Phospho-2-dehydro-3-deoxyheptonate aldolase, domain 1"/>
    <property type="match status" value="1"/>
</dbReference>
<dbReference type="STRING" id="309799.DICTH_0915"/>
<dbReference type="InterPro" id="IPR006218">
    <property type="entry name" value="DAHP1/KDSA"/>
</dbReference>
<dbReference type="GO" id="GO:0003849">
    <property type="term" value="F:3-deoxy-7-phosphoheptulonate synthase activity"/>
    <property type="evidence" value="ECO:0007669"/>
    <property type="project" value="UniProtKB-EC"/>
</dbReference>
<evidence type="ECO:0000256" key="1">
    <source>
        <dbReference type="ARBA" id="ARBA00022679"/>
    </source>
</evidence>
<dbReference type="RefSeq" id="WP_012548365.1">
    <property type="nucleotide sequence ID" value="NC_011297.1"/>
</dbReference>
<dbReference type="KEGG" id="dth:DICTH_0915"/>
<gene>
    <name evidence="4" type="primary">aroF</name>
    <name evidence="4" type="ordered locus">DICTH_0915</name>
</gene>
<dbReference type="EMBL" id="CP001146">
    <property type="protein sequence ID" value="ACI19733.1"/>
    <property type="molecule type" value="Genomic_DNA"/>
</dbReference>
<dbReference type="OrthoDB" id="9802281at2"/>
<reference evidence="4 5" key="1">
    <citation type="journal article" date="2014" name="Genome Announc.">
        <title>Complete Genome Sequence of the Extreme Thermophile Dictyoglomus thermophilum H-6-12.</title>
        <authorList>
            <person name="Coil D.A."/>
            <person name="Badger J.H."/>
            <person name="Forberger H.C."/>
            <person name="Riggs F."/>
            <person name="Madupu R."/>
            <person name="Fedorova N."/>
            <person name="Ward N."/>
            <person name="Robb F.T."/>
            <person name="Eisen J.A."/>
        </authorList>
    </citation>
    <scope>NUCLEOTIDE SEQUENCE [LARGE SCALE GENOMIC DNA]</scope>
    <source>
        <strain evidence="5">ATCC 35947 / DSM 3960 / H-6-12</strain>
    </source>
</reference>